<sequence>MTERASQPAAHRHDDDVFCNESDNPTFDSILGARLSRRGLLRGSAGLFAGSVLGPVLAACSDDDDPVAGFKWNAVAKSTADALTVPAGYSARVLYRLGDPIDAATPTSANNGTDTGTSFAARAGDHHDGMHYFGLGASGAYDATNSTRGLLVMNHENITQLLLHPAGATTPRPADQVIKEMNCHGVSVVEVTRTGSTWTYTRGGNYNRRITTNTEMILSGPAGGSNQLKTKFSTNGTRTRGTVNNCANGYTPWGTYLTCEENWAFYFKRAAGDNANRSAAEVTALNRNGITQGAAGNYGWTTVTPGDAADTNFARWDATKVGTSTDGTDDFRNGPNTFGWIVEIDPFNATSVPKKRTAMGRFAHEGCFVAPPVVGQPLVFYSGDDSRGEYCYKFVSTALWSAADATGGMAAGDKYLDAGKNFVCKFNADGTGSWIELTLGTNGITSASTVYPFADAADVLINLRLAADVAGATKMDRPEWSAINPKNGDVYFTMTNNSVRGSVAQPMDAANPRYYTDNRGTTVQRGNNNGHIVRLAPSGGNHAATTFTWDIYLFAAQATADTAANNADYQANVNLSGLDDTNDMSSVDGCWFSQATPGLLWIQTDDGAYTDVTNCMMLAALPGNVGDGGAVTVANKAVPQGAGGATVDVTVTTRMGKKPEPTQLRRFLVGPKGCEITGIAETPDGRTIFVNIQHPGENTTAAQLTAGTPESVWPDGSGARPRSATVAITRDDGGKIAVD</sequence>
<evidence type="ECO:0000313" key="2">
    <source>
        <dbReference type="Proteomes" id="UP000503096"/>
    </source>
</evidence>
<dbReference type="InterPro" id="IPR006311">
    <property type="entry name" value="TAT_signal"/>
</dbReference>
<keyword evidence="2" id="KW-1185">Reference proteome</keyword>
<dbReference type="Pfam" id="PF05787">
    <property type="entry name" value="PhoX"/>
    <property type="match status" value="1"/>
</dbReference>
<dbReference type="PANTHER" id="PTHR35399:SF2">
    <property type="entry name" value="DUF839 DOMAIN-CONTAINING PROTEIN"/>
    <property type="match status" value="1"/>
</dbReference>
<dbReference type="KEGG" id="upl:DSM104440_00828"/>
<evidence type="ECO:0008006" key="3">
    <source>
        <dbReference type="Google" id="ProtNLM"/>
    </source>
</evidence>
<reference evidence="1 2" key="1">
    <citation type="submission" date="2020-04" db="EMBL/GenBank/DDBJ databases">
        <title>Usitatibacter rugosus gen. nov., sp. nov. and Usitatibacter palustris sp. nov., novel members of Usitatibacteraceae fam. nov. within the order Nitrosomonadales isolated from soil.</title>
        <authorList>
            <person name="Huber K.J."/>
            <person name="Neumann-Schaal M."/>
            <person name="Geppert A."/>
            <person name="Luckner M."/>
            <person name="Wanner G."/>
            <person name="Overmann J."/>
        </authorList>
    </citation>
    <scope>NUCLEOTIDE SEQUENCE [LARGE SCALE GENOMIC DNA]</scope>
    <source>
        <strain evidence="1 2">Swamp67</strain>
    </source>
</reference>
<accession>A0A6M4H3D0</accession>
<dbReference type="RefSeq" id="WP_171160827.1">
    <property type="nucleotide sequence ID" value="NZ_CP053073.1"/>
</dbReference>
<organism evidence="1 2">
    <name type="scientific">Usitatibacter palustris</name>
    <dbReference type="NCBI Taxonomy" id="2732487"/>
    <lineage>
        <taxon>Bacteria</taxon>
        <taxon>Pseudomonadati</taxon>
        <taxon>Pseudomonadota</taxon>
        <taxon>Betaproteobacteria</taxon>
        <taxon>Nitrosomonadales</taxon>
        <taxon>Usitatibacteraceae</taxon>
        <taxon>Usitatibacter</taxon>
    </lineage>
</organism>
<dbReference type="Proteomes" id="UP000503096">
    <property type="component" value="Chromosome"/>
</dbReference>
<evidence type="ECO:0000313" key="1">
    <source>
        <dbReference type="EMBL" id="QJR14036.1"/>
    </source>
</evidence>
<dbReference type="PANTHER" id="PTHR35399">
    <property type="entry name" value="SLR8030 PROTEIN"/>
    <property type="match status" value="1"/>
</dbReference>
<gene>
    <name evidence="1" type="ORF">DSM104440_00828</name>
</gene>
<protein>
    <recommendedName>
        <fullName evidence="3">Phosphatase</fullName>
    </recommendedName>
</protein>
<dbReference type="PROSITE" id="PS51318">
    <property type="entry name" value="TAT"/>
    <property type="match status" value="1"/>
</dbReference>
<dbReference type="EMBL" id="CP053073">
    <property type="protein sequence ID" value="QJR14036.1"/>
    <property type="molecule type" value="Genomic_DNA"/>
</dbReference>
<name>A0A6M4H3D0_9PROT</name>
<dbReference type="InParanoid" id="A0A6M4H3D0"/>
<dbReference type="InterPro" id="IPR008557">
    <property type="entry name" value="PhoX"/>
</dbReference>
<dbReference type="AlphaFoldDB" id="A0A6M4H3D0"/>
<proteinExistence type="predicted"/>